<reference evidence="1 2" key="1">
    <citation type="submission" date="2018-08" db="EMBL/GenBank/DDBJ databases">
        <title>Comparative analysis of Burkholderia isolates from Puerto Rico.</title>
        <authorList>
            <person name="Hall C."/>
            <person name="Sahl J."/>
            <person name="Wagner D."/>
        </authorList>
    </citation>
    <scope>NUCLEOTIDE SEQUENCE [LARGE SCALE GENOMIC DNA]</scope>
    <source>
        <strain evidence="1 2">Bp9001</strain>
    </source>
</reference>
<sequence length="239" mass="26626">MNKVAQSIIDAHGGIEQWRTFREVRADLIQGGALWGLKGQSGVLDRTRVSVATDRQWASHGPFATVAARSEFTGDRIALLDGSGRVIEAQAQPRELFAGHTLETPWNALQLAFFAGCAMWTYLNSPFLLAFDGVECEDVGPWSEQGERWRKIRVVYPATLEVFSKVQAMYVGPDNLIRRMDYDVEIAGNTPGAHYVSDYVTVSGIRVPTRRRIYPRMPDGTSISEPLVVSIDLENIELL</sequence>
<dbReference type="AlphaFoldDB" id="A0A3N8RNP7"/>
<organism evidence="1 2">
    <name type="scientific">Burkholderia contaminans</name>
    <dbReference type="NCBI Taxonomy" id="488447"/>
    <lineage>
        <taxon>Bacteria</taxon>
        <taxon>Pseudomonadati</taxon>
        <taxon>Pseudomonadota</taxon>
        <taxon>Betaproteobacteria</taxon>
        <taxon>Burkholderiales</taxon>
        <taxon>Burkholderiaceae</taxon>
        <taxon>Burkholderia</taxon>
        <taxon>Burkholderia cepacia complex</taxon>
    </lineage>
</organism>
<accession>A0A3N8RNP7</accession>
<dbReference type="Proteomes" id="UP000269271">
    <property type="component" value="Unassembled WGS sequence"/>
</dbReference>
<comment type="caution">
    <text evidence="1">The sequence shown here is derived from an EMBL/GenBank/DDBJ whole genome shotgun (WGS) entry which is preliminary data.</text>
</comment>
<dbReference type="EMBL" id="QTQX01000001">
    <property type="protein sequence ID" value="RQT37502.1"/>
    <property type="molecule type" value="Genomic_DNA"/>
</dbReference>
<dbReference type="RefSeq" id="WP_124615998.1">
    <property type="nucleotide sequence ID" value="NZ_QTQX01000001.1"/>
</dbReference>
<evidence type="ECO:0000313" key="2">
    <source>
        <dbReference type="Proteomes" id="UP000269271"/>
    </source>
</evidence>
<name>A0A3N8RNP7_9BURK</name>
<proteinExistence type="predicted"/>
<evidence type="ECO:0000313" key="1">
    <source>
        <dbReference type="EMBL" id="RQT37502.1"/>
    </source>
</evidence>
<gene>
    <name evidence="1" type="ORF">DF037_01915</name>
</gene>
<protein>
    <submittedName>
        <fullName evidence="1">Uncharacterized protein</fullName>
    </submittedName>
</protein>